<evidence type="ECO:0000313" key="5">
    <source>
        <dbReference type="EMBL" id="SGY85941.1"/>
    </source>
</evidence>
<evidence type="ECO:0000256" key="2">
    <source>
        <dbReference type="ARBA" id="ARBA00022737"/>
    </source>
</evidence>
<dbReference type="RefSeq" id="WP_075496734.1">
    <property type="nucleotide sequence ID" value="NZ_CAWRBC010000098.1"/>
</dbReference>
<dbReference type="Proteomes" id="UP000183794">
    <property type="component" value="Unassembled WGS sequence"/>
</dbReference>
<dbReference type="OrthoDB" id="5849113at2"/>
<evidence type="ECO:0000259" key="4">
    <source>
        <dbReference type="PROSITE" id="PS50915"/>
    </source>
</evidence>
<name>A0A1L0ASP8_9GAMM</name>
<feature type="signal peptide" evidence="3">
    <location>
        <begin position="1"/>
        <end position="19"/>
    </location>
</feature>
<keyword evidence="3" id="KW-0732">Signal</keyword>
<feature type="chain" id="PRO_5013221946" description="Beta/gamma crystallin 'Greek key' domain-containing protein" evidence="3">
    <location>
        <begin position="20"/>
        <end position="156"/>
    </location>
</feature>
<dbReference type="InterPro" id="IPR001064">
    <property type="entry name" value="Beta/gamma_crystallin"/>
</dbReference>
<sequence length="156" mass="17940">MIKYIIFLSAFFSYASASASIQNVSTLNNCVTAYEHADYKGFSWNFCPDEEANSRGWQNKISSIRVSKGYKVTLCRDKDKYGSPEGLCREYTDNTNWIGERVNDQYSYIKVKPVDKDSFDFIIASDTQYQYCVSSLCKNRPGNSYIANEWHSNSMK</sequence>
<keyword evidence="2" id="KW-0677">Repeat</keyword>
<evidence type="ECO:0000256" key="3">
    <source>
        <dbReference type="SAM" id="SignalP"/>
    </source>
</evidence>
<organism evidence="5 6">
    <name type="scientific">Moritella viscosa</name>
    <dbReference type="NCBI Taxonomy" id="80854"/>
    <lineage>
        <taxon>Bacteria</taxon>
        <taxon>Pseudomonadati</taxon>
        <taxon>Pseudomonadota</taxon>
        <taxon>Gammaproteobacteria</taxon>
        <taxon>Alteromonadales</taxon>
        <taxon>Moritellaceae</taxon>
        <taxon>Moritella</taxon>
    </lineage>
</organism>
<reference evidence="5 6" key="1">
    <citation type="submission" date="2016-11" db="EMBL/GenBank/DDBJ databases">
        <authorList>
            <person name="Jaros S."/>
            <person name="Januszkiewicz K."/>
            <person name="Wedrychowicz H."/>
        </authorList>
    </citation>
    <scope>NUCLEOTIDE SEQUENCE [LARGE SCALE GENOMIC DNA]</scope>
    <source>
        <strain evidence="5">NVI 5450</strain>
    </source>
</reference>
<dbReference type="EMBL" id="FPLD01000017">
    <property type="protein sequence ID" value="SGY85941.1"/>
    <property type="molecule type" value="Genomic_DNA"/>
</dbReference>
<dbReference type="PROSITE" id="PS50915">
    <property type="entry name" value="CRYSTALLIN_BETA_GAMMA"/>
    <property type="match status" value="1"/>
</dbReference>
<protein>
    <recommendedName>
        <fullName evidence="4">Beta/gamma crystallin 'Greek key' domain-containing protein</fullName>
    </recommendedName>
</protein>
<dbReference type="Pfam" id="PF03995">
    <property type="entry name" value="Inhibitor_I36"/>
    <property type="match status" value="1"/>
</dbReference>
<dbReference type="AlphaFoldDB" id="A0A1L0ASP8"/>
<dbReference type="Gene3D" id="2.60.20.10">
    <property type="entry name" value="Crystallins"/>
    <property type="match status" value="1"/>
</dbReference>
<comment type="similarity">
    <text evidence="1">Belongs to the beta/gamma-crystallin family.</text>
</comment>
<evidence type="ECO:0000313" key="6">
    <source>
        <dbReference type="Proteomes" id="UP000183794"/>
    </source>
</evidence>
<proteinExistence type="inferred from homology"/>
<gene>
    <name evidence="5" type="ORF">NVI5450_0567</name>
</gene>
<feature type="domain" description="Beta/gamma crystallin 'Greek key'" evidence="4">
    <location>
        <begin position="29"/>
        <end position="68"/>
    </location>
</feature>
<dbReference type="SUPFAM" id="SSF49695">
    <property type="entry name" value="gamma-Crystallin-like"/>
    <property type="match status" value="1"/>
</dbReference>
<accession>A0A1L0ASP8</accession>
<dbReference type="InterPro" id="IPR011024">
    <property type="entry name" value="G_crystallin-like"/>
</dbReference>
<evidence type="ECO:0000256" key="1">
    <source>
        <dbReference type="ARBA" id="ARBA00009646"/>
    </source>
</evidence>